<dbReference type="Pfam" id="PF00239">
    <property type="entry name" value="Resolvase"/>
    <property type="match status" value="1"/>
</dbReference>
<dbReference type="SUPFAM" id="SSF53041">
    <property type="entry name" value="Resolvase-like"/>
    <property type="match status" value="1"/>
</dbReference>
<dbReference type="GO" id="GO:0003677">
    <property type="term" value="F:DNA binding"/>
    <property type="evidence" value="ECO:0007669"/>
    <property type="project" value="UniProtKB-KW"/>
</dbReference>
<dbReference type="SUPFAM" id="SSF46955">
    <property type="entry name" value="Putative DNA-binding domain"/>
    <property type="match status" value="1"/>
</dbReference>
<dbReference type="InterPro" id="IPR006119">
    <property type="entry name" value="Resolv_N"/>
</dbReference>
<dbReference type="InterPro" id="IPR000551">
    <property type="entry name" value="MerR-type_HTH_dom"/>
</dbReference>
<keyword evidence="2" id="KW-0230">DNA invertase</keyword>
<evidence type="ECO:0000256" key="1">
    <source>
        <dbReference type="ARBA" id="ARBA00022908"/>
    </source>
</evidence>
<dbReference type="PANTHER" id="PTHR36172">
    <property type="match status" value="1"/>
</dbReference>
<keyword evidence="1" id="KW-0229">DNA integration</keyword>
<dbReference type="InterPro" id="IPR006118">
    <property type="entry name" value="Recombinase_CS"/>
</dbReference>
<dbReference type="InterPro" id="IPR048046">
    <property type="entry name" value="Transpos_IS607"/>
</dbReference>
<evidence type="ECO:0000259" key="7">
    <source>
        <dbReference type="PROSITE" id="PS51736"/>
    </source>
</evidence>
<dbReference type="SMART" id="SM00422">
    <property type="entry name" value="HTH_MERR"/>
    <property type="match status" value="1"/>
</dbReference>
<dbReference type="Gene3D" id="1.10.1660.10">
    <property type="match status" value="1"/>
</dbReference>
<protein>
    <submittedName>
        <fullName evidence="8">Serine recombinase</fullName>
    </submittedName>
</protein>
<dbReference type="Gene3D" id="1.10.287.2170">
    <property type="match status" value="1"/>
</dbReference>
<dbReference type="FunFam" id="3.40.50.1390:FF:000002">
    <property type="entry name" value="ORF1 in transposon ISC1904"/>
    <property type="match status" value="1"/>
</dbReference>
<dbReference type="PROSITE" id="PS00397">
    <property type="entry name" value="RECOMBINASES_1"/>
    <property type="match status" value="1"/>
</dbReference>
<feature type="domain" description="Resolvase/invertase-type recombinase catalytic" evidence="7">
    <location>
        <begin position="61"/>
        <end position="203"/>
    </location>
</feature>
<keyword evidence="3" id="KW-0238">DNA-binding</keyword>
<evidence type="ECO:0000256" key="5">
    <source>
        <dbReference type="PROSITE-ProRule" id="PRU10137"/>
    </source>
</evidence>
<dbReference type="GO" id="GO:0000150">
    <property type="term" value="F:DNA strand exchange activity"/>
    <property type="evidence" value="ECO:0007669"/>
    <property type="project" value="UniProtKB-KW"/>
</dbReference>
<evidence type="ECO:0000313" key="8">
    <source>
        <dbReference type="EMBL" id="DAF42627.1"/>
    </source>
</evidence>
<name>A0A8S5RVU7_9CAUD</name>
<proteinExistence type="predicted"/>
<reference evidence="8" key="1">
    <citation type="journal article" date="2021" name="Proc. Natl. Acad. Sci. U.S.A.">
        <title>A Catalog of Tens of Thousands of Viruses from Human Metagenomes Reveals Hidden Associations with Chronic Diseases.</title>
        <authorList>
            <person name="Tisza M.J."/>
            <person name="Buck C.B."/>
        </authorList>
    </citation>
    <scope>NUCLEOTIDE SEQUENCE</scope>
    <source>
        <strain evidence="8">CtHip2</strain>
    </source>
</reference>
<dbReference type="Gene3D" id="3.40.50.1390">
    <property type="entry name" value="Resolvase, N-terminal catalytic domain"/>
    <property type="match status" value="1"/>
</dbReference>
<keyword evidence="4" id="KW-0233">DNA recombination</keyword>
<feature type="active site" description="O-(5'-phospho-DNA)-serine intermediate" evidence="5">
    <location>
        <position position="69"/>
    </location>
</feature>
<dbReference type="InterPro" id="IPR051491">
    <property type="entry name" value="Recombinase/Transposase-rel"/>
</dbReference>
<evidence type="ECO:0000259" key="6">
    <source>
        <dbReference type="PROSITE" id="PS50937"/>
    </source>
</evidence>
<dbReference type="InterPro" id="IPR009061">
    <property type="entry name" value="DNA-bd_dom_put_sf"/>
</dbReference>
<dbReference type="SMART" id="SM00857">
    <property type="entry name" value="Resolvase"/>
    <property type="match status" value="1"/>
</dbReference>
<dbReference type="PROSITE" id="PS50937">
    <property type="entry name" value="HTH_MERR_2"/>
    <property type="match status" value="1"/>
</dbReference>
<evidence type="ECO:0000256" key="4">
    <source>
        <dbReference type="ARBA" id="ARBA00023172"/>
    </source>
</evidence>
<dbReference type="Pfam" id="PF13411">
    <property type="entry name" value="MerR_1"/>
    <property type="match status" value="1"/>
</dbReference>
<dbReference type="PROSITE" id="PS51736">
    <property type="entry name" value="RECOMBINASES_3"/>
    <property type="match status" value="1"/>
</dbReference>
<accession>A0A8S5RVU7</accession>
<organism evidence="8">
    <name type="scientific">Siphoviridae sp. ctHip2</name>
    <dbReference type="NCBI Taxonomy" id="2827830"/>
    <lineage>
        <taxon>Viruses</taxon>
        <taxon>Duplodnaviria</taxon>
        <taxon>Heunggongvirae</taxon>
        <taxon>Uroviricota</taxon>
        <taxon>Caudoviricetes</taxon>
    </lineage>
</organism>
<dbReference type="PANTHER" id="PTHR36172:SF1">
    <property type="entry name" value="RESOLVASE-RELATED"/>
    <property type="match status" value="1"/>
</dbReference>
<feature type="domain" description="HTH merR-type" evidence="6">
    <location>
        <begin position="1"/>
        <end position="50"/>
    </location>
</feature>
<evidence type="ECO:0000256" key="3">
    <source>
        <dbReference type="ARBA" id="ARBA00023125"/>
    </source>
</evidence>
<dbReference type="GO" id="GO:0015074">
    <property type="term" value="P:DNA integration"/>
    <property type="evidence" value="ECO:0007669"/>
    <property type="project" value="UniProtKB-KW"/>
</dbReference>
<dbReference type="EMBL" id="BK032497">
    <property type="protein sequence ID" value="DAF42627.1"/>
    <property type="molecule type" value="Genomic_DNA"/>
</dbReference>
<dbReference type="NCBIfam" id="NF033518">
    <property type="entry name" value="transpos_IS607"/>
    <property type="match status" value="1"/>
</dbReference>
<sequence length="209" mass="24748">MTIYKVGEFAEKIGVSISTLQRWDRTDVLKSKRTPTNQRYYTDEDLNKVLNLEAETKTKRKNVGYCRVSTQGQKHNLENQKEFVSVYSLSHGVILDEIYTDIGSGLNYKRKNWSILLKLVENNEIDKIYVTYKDRFVRFGYEWFEEFCASHGTEIIVLNQKQTSPEEELTEDLLSILHVFSERNNDLKKYKTEINKELKEINEKKEERD</sequence>
<evidence type="ECO:0000256" key="2">
    <source>
        <dbReference type="ARBA" id="ARBA00023100"/>
    </source>
</evidence>
<dbReference type="InterPro" id="IPR036162">
    <property type="entry name" value="Resolvase-like_N_sf"/>
</dbReference>
<dbReference type="CDD" id="cd04761">
    <property type="entry name" value="HTH_MerR-SF"/>
    <property type="match status" value="1"/>
</dbReference>
<dbReference type="GO" id="GO:0006355">
    <property type="term" value="P:regulation of DNA-templated transcription"/>
    <property type="evidence" value="ECO:0007669"/>
    <property type="project" value="InterPro"/>
</dbReference>